<comment type="function">
    <text evidence="5">Protease that catalyzes two essential functions in the SUMO pathway: processing of full-length SUMOs to their mature forms and deconjugation of SUMO from targeted proteins.</text>
</comment>
<dbReference type="Gene3D" id="1.10.418.20">
    <property type="match status" value="1"/>
</dbReference>
<evidence type="ECO:0000256" key="3">
    <source>
        <dbReference type="ARBA" id="ARBA00022786"/>
    </source>
</evidence>
<evidence type="ECO:0000313" key="8">
    <source>
        <dbReference type="EMBL" id="OVA10811.1"/>
    </source>
</evidence>
<evidence type="ECO:0000313" key="9">
    <source>
        <dbReference type="Proteomes" id="UP000195402"/>
    </source>
</evidence>
<dbReference type="Pfam" id="PF25352">
    <property type="entry name" value="PH_ULP"/>
    <property type="match status" value="1"/>
</dbReference>
<dbReference type="GO" id="GO:0006508">
    <property type="term" value="P:proteolysis"/>
    <property type="evidence" value="ECO:0007669"/>
    <property type="project" value="UniProtKB-KW"/>
</dbReference>
<evidence type="ECO:0000256" key="2">
    <source>
        <dbReference type="ARBA" id="ARBA00022670"/>
    </source>
</evidence>
<name>A0A200QK62_MACCD</name>
<dbReference type="InterPro" id="IPR038765">
    <property type="entry name" value="Papain-like_cys_pep_sf"/>
</dbReference>
<keyword evidence="4" id="KW-0378">Hydrolase</keyword>
<dbReference type="AlphaFoldDB" id="A0A200QK62"/>
<dbReference type="InParanoid" id="A0A200QK62"/>
<dbReference type="Gene3D" id="3.30.310.130">
    <property type="entry name" value="Ubiquitin-related"/>
    <property type="match status" value="1"/>
</dbReference>
<sequence>MRSSSNKIFEVFDFKADDEMVESVSGRLVGKFRNTKSENSPPPITEYEFLECVSREVDIQQMQISNVDDQADVISDEDGTVKTSFPLTSSDIGENEGSLEDPISNSNSVGWEMESMNVVVVVSPDYLIYGERSCTESLLTFSCSCIMLEGSNACGNKESFSSEWAIFDVTHIESQWCVTVETAIVKLCVRASAALGADNSYRAPDIVELKFAVYDRHWPQKQEKILLLNARYKAVWEVTMGTGMAREEVDYVGQNGIFSSNRYFSNYDKPFEDVVYPKGDPDAVSISKRDVELLQPETFINDTLIDFYIKYLKNKIQPEDQHRFHFFNSFFFRKLADLDKDPSSAFEGRAAFQRVRKWTRKVNLFEKDYIFIPVNFNLHWSLIVICHVGEVVNLEDEETDDSHKVPCILHMDSIKGSHKGLKNLVQSYLWEEWKERQAESSEDLSSKFLNLRFVPLELPQQENSFDCGLFLLHYVESFLEKAPVNFSPFQITKFSDFLSINWFPPMEASIKRDRIRKLIQELLEDHSLEIPQAACGDVHHSSGFPKNNDEKENGLVFLSERCRLAEMGDSNSSFPTLDQGIEITLLDKSPLRGAQFVRDQGLVFRELFEPGTTVGTFPGGQYQSFDEPAPLHMSRGAMSPIEEKEEEEEEIQEQTAYSPSGAAGCWPPAGLTFEACPTFGGVLEPLCNTDLSMRLEEHNDADSSPQTSSFGSPNAFKLGIDDLPPIRDFASQNQEEESEKASLALAENSRGVRESPASSPSARLETCVVEDSQEMDRMAKVKENEESLSCKENSPAMSHEETYSTEGRNPLGDNAKLSGDESGDSESDEHHHTAKRPRLMLSAEVFVDFHIELFIYHVVNVSSSSISTRFGGLQNRIEGNRLIDTTGSGFCIDAAGVANKKAG</sequence>
<protein>
    <submittedName>
        <fullName evidence="8">Peptidase C48</fullName>
    </submittedName>
</protein>
<dbReference type="GO" id="GO:0008234">
    <property type="term" value="F:cysteine-type peptidase activity"/>
    <property type="evidence" value="ECO:0007669"/>
    <property type="project" value="InterPro"/>
</dbReference>
<dbReference type="PANTHER" id="PTHR47764">
    <property type="entry name" value="UBIQUITIN-LIKE-SPECIFIC PROTEASE 2B-RELATED"/>
    <property type="match status" value="1"/>
</dbReference>
<evidence type="ECO:0000256" key="5">
    <source>
        <dbReference type="ARBA" id="ARBA00057729"/>
    </source>
</evidence>
<keyword evidence="3" id="KW-0833">Ubl conjugation pathway</keyword>
<dbReference type="InterPro" id="IPR057375">
    <property type="entry name" value="ULP2A/B_PH"/>
</dbReference>
<dbReference type="Proteomes" id="UP000195402">
    <property type="component" value="Unassembled WGS sequence"/>
</dbReference>
<proteinExistence type="inferred from homology"/>
<dbReference type="STRING" id="56857.A0A200QK62"/>
<keyword evidence="2" id="KW-0645">Protease</keyword>
<reference evidence="8 9" key="1">
    <citation type="journal article" date="2017" name="Mol. Plant">
        <title>The Genome of Medicinal Plant Macleaya cordata Provides New Insights into Benzylisoquinoline Alkaloids Metabolism.</title>
        <authorList>
            <person name="Liu X."/>
            <person name="Liu Y."/>
            <person name="Huang P."/>
            <person name="Ma Y."/>
            <person name="Qing Z."/>
            <person name="Tang Q."/>
            <person name="Cao H."/>
            <person name="Cheng P."/>
            <person name="Zheng Y."/>
            <person name="Yuan Z."/>
            <person name="Zhou Y."/>
            <person name="Liu J."/>
            <person name="Tang Z."/>
            <person name="Zhuo Y."/>
            <person name="Zhang Y."/>
            <person name="Yu L."/>
            <person name="Huang J."/>
            <person name="Yang P."/>
            <person name="Peng Q."/>
            <person name="Zhang J."/>
            <person name="Jiang W."/>
            <person name="Zhang Z."/>
            <person name="Lin K."/>
            <person name="Ro D.K."/>
            <person name="Chen X."/>
            <person name="Xiong X."/>
            <person name="Shang Y."/>
            <person name="Huang S."/>
            <person name="Zeng J."/>
        </authorList>
    </citation>
    <scope>NUCLEOTIDE SEQUENCE [LARGE SCALE GENOMIC DNA]</scope>
    <source>
        <strain evidence="9">cv. BLH2017</strain>
        <tissue evidence="8">Root</tissue>
    </source>
</reference>
<dbReference type="InterPro" id="IPR003653">
    <property type="entry name" value="Peptidase_C48_C"/>
</dbReference>
<dbReference type="PANTHER" id="PTHR47764:SF2">
    <property type="entry name" value="UBIQUITIN-LIKE PROTEASE FAMILY PROFILE DOMAIN-CONTAINING PROTEIN"/>
    <property type="match status" value="1"/>
</dbReference>
<dbReference type="FunFam" id="3.30.310.130:FF:000006">
    <property type="entry name" value="Probable ubiquitin-like-specific protease 2B"/>
    <property type="match status" value="1"/>
</dbReference>
<dbReference type="OMA" id="MSHEETY"/>
<dbReference type="PROSITE" id="PS50600">
    <property type="entry name" value="ULP_PROTEASE"/>
    <property type="match status" value="1"/>
</dbReference>
<dbReference type="EMBL" id="MVGT01001823">
    <property type="protein sequence ID" value="OVA10811.1"/>
    <property type="molecule type" value="Genomic_DNA"/>
</dbReference>
<accession>A0A200QK62</accession>
<evidence type="ECO:0000256" key="4">
    <source>
        <dbReference type="ARBA" id="ARBA00022801"/>
    </source>
</evidence>
<feature type="region of interest" description="Disordered" evidence="6">
    <location>
        <begin position="697"/>
        <end position="835"/>
    </location>
</feature>
<keyword evidence="9" id="KW-1185">Reference proteome</keyword>
<feature type="compositionally biased region" description="Basic and acidic residues" evidence="6">
    <location>
        <begin position="774"/>
        <end position="789"/>
    </location>
</feature>
<dbReference type="Pfam" id="PF02902">
    <property type="entry name" value="Peptidase_C48"/>
    <property type="match status" value="1"/>
</dbReference>
<dbReference type="FunCoup" id="A0A200QK62">
    <property type="interactions" value="2329"/>
</dbReference>
<evidence type="ECO:0000259" key="7">
    <source>
        <dbReference type="PROSITE" id="PS50600"/>
    </source>
</evidence>
<comment type="similarity">
    <text evidence="1">Belongs to the peptidase C48 family.</text>
</comment>
<evidence type="ECO:0000256" key="6">
    <source>
        <dbReference type="SAM" id="MobiDB-lite"/>
    </source>
</evidence>
<gene>
    <name evidence="8" type="ORF">BVC80_8611g16</name>
</gene>
<comment type="caution">
    <text evidence="8">The sequence shown here is derived from an EMBL/GenBank/DDBJ whole genome shotgun (WGS) entry which is preliminary data.</text>
</comment>
<feature type="compositionally biased region" description="Polar residues" evidence="6">
    <location>
        <begin position="702"/>
        <end position="712"/>
    </location>
</feature>
<evidence type="ECO:0000256" key="1">
    <source>
        <dbReference type="ARBA" id="ARBA00005234"/>
    </source>
</evidence>
<organism evidence="8 9">
    <name type="scientific">Macleaya cordata</name>
    <name type="common">Five-seeded plume-poppy</name>
    <name type="synonym">Bocconia cordata</name>
    <dbReference type="NCBI Taxonomy" id="56857"/>
    <lineage>
        <taxon>Eukaryota</taxon>
        <taxon>Viridiplantae</taxon>
        <taxon>Streptophyta</taxon>
        <taxon>Embryophyta</taxon>
        <taxon>Tracheophyta</taxon>
        <taxon>Spermatophyta</taxon>
        <taxon>Magnoliopsida</taxon>
        <taxon>Ranunculales</taxon>
        <taxon>Papaveraceae</taxon>
        <taxon>Papaveroideae</taxon>
        <taxon>Macleaya</taxon>
    </lineage>
</organism>
<dbReference type="SUPFAM" id="SSF54001">
    <property type="entry name" value="Cysteine proteinases"/>
    <property type="match status" value="1"/>
</dbReference>
<dbReference type="OrthoDB" id="442460at2759"/>
<feature type="domain" description="Ubiquitin-like protease family profile" evidence="7">
    <location>
        <begin position="284"/>
        <end position="478"/>
    </location>
</feature>